<dbReference type="Gene3D" id="3.90.1150.10">
    <property type="entry name" value="Aspartate Aminotransferase, domain 1"/>
    <property type="match status" value="1"/>
</dbReference>
<dbReference type="NCBIfam" id="NF003764">
    <property type="entry name" value="PRK05355.1"/>
    <property type="match status" value="1"/>
</dbReference>
<evidence type="ECO:0000256" key="1">
    <source>
        <dbReference type="ARBA" id="ARBA00004915"/>
    </source>
</evidence>
<feature type="binding site" evidence="12">
    <location>
        <begin position="76"/>
        <end position="77"/>
    </location>
    <ligand>
        <name>pyridoxal 5'-phosphate</name>
        <dbReference type="ChEBI" id="CHEBI:597326"/>
    </ligand>
</feature>
<feature type="binding site" evidence="12">
    <location>
        <begin position="237"/>
        <end position="238"/>
    </location>
    <ligand>
        <name>pyridoxal 5'-phosphate</name>
        <dbReference type="ChEBI" id="CHEBI:597326"/>
    </ligand>
</feature>
<keyword evidence="8 12" id="KW-0664">Pyridoxine biosynthesis</keyword>
<dbReference type="GO" id="GO:0006564">
    <property type="term" value="P:L-serine biosynthetic process"/>
    <property type="evidence" value="ECO:0007669"/>
    <property type="project" value="UniProtKB-UniRule"/>
</dbReference>
<evidence type="ECO:0000256" key="5">
    <source>
        <dbReference type="ARBA" id="ARBA00022605"/>
    </source>
</evidence>
<dbReference type="SMR" id="G4A986"/>
<comment type="caution">
    <text evidence="15">The sequence shown here is derived from an EMBL/GenBank/DDBJ whole genome shotgun (WGS) entry which is preliminary data.</text>
</comment>
<comment type="catalytic activity">
    <reaction evidence="10 12">
        <text>4-(phosphooxy)-L-threonine + 2-oxoglutarate = (R)-3-hydroxy-2-oxo-4-phosphooxybutanoate + L-glutamate</text>
        <dbReference type="Rhea" id="RHEA:16573"/>
        <dbReference type="ChEBI" id="CHEBI:16810"/>
        <dbReference type="ChEBI" id="CHEBI:29985"/>
        <dbReference type="ChEBI" id="CHEBI:58452"/>
        <dbReference type="ChEBI" id="CHEBI:58538"/>
        <dbReference type="EC" id="2.6.1.52"/>
    </reaction>
</comment>
<sequence>MANVFNFSAGPAMMPQAVLEQAQQELLNWQGQGTSVMEVSHRGKLFMELIIQSQADFRKLYNVPENYQVLFLQGGARGQFAAIPMNLLRENGKALYLNSGHWSATAAKEARSFGEIDEINILEPSDELKVKPLDFSDIAEQYDYVHYCPNETISGVEIFDVPNVGNGVLVGDFSSTILSRKVDVSKFGLIYAGAQKNLGPAGITIVIVRDDLIGNARKATPSIWNYEIQKNSDSMINTPPTFAWYLCALVFKHLLAIGGLPEIEKHNLAKAKLLYDYLDGSDFYRNNVAKANRSLMNITFSTGNDELNAKFVADSTAAGLQALKGHKVLGGMRASIYNAMPIEGVQALIAFMQKFAEKTRNYHKSAVGFSNTFYSVLFFAPSRLRGELPQAEGTI</sequence>
<organism evidence="15 16">
    <name type="scientific">Aggregatibacter actinomycetemcomitans serotype e str. SC1083</name>
    <dbReference type="NCBI Taxonomy" id="907488"/>
    <lineage>
        <taxon>Bacteria</taxon>
        <taxon>Pseudomonadati</taxon>
        <taxon>Pseudomonadota</taxon>
        <taxon>Gammaproteobacteria</taxon>
        <taxon>Pasteurellales</taxon>
        <taxon>Pasteurellaceae</taxon>
        <taxon>Aggregatibacter</taxon>
    </lineage>
</organism>
<keyword evidence="5 12" id="KW-0028">Amino-acid biosynthesis</keyword>
<keyword evidence="9 12" id="KW-0718">Serine biosynthesis</keyword>
<dbReference type="PIRSF" id="PIRSF000525">
    <property type="entry name" value="SerC"/>
    <property type="match status" value="1"/>
</dbReference>
<accession>G4A986</accession>
<keyword evidence="6 12" id="KW-0808">Transferase</keyword>
<evidence type="ECO:0000259" key="14">
    <source>
        <dbReference type="Pfam" id="PF00266"/>
    </source>
</evidence>
<evidence type="ECO:0000256" key="9">
    <source>
        <dbReference type="ARBA" id="ARBA00023299"/>
    </source>
</evidence>
<dbReference type="UniPathway" id="UPA00135">
    <property type="reaction ID" value="UER00197"/>
</dbReference>
<reference evidence="15 16" key="1">
    <citation type="submission" date="2010-10" db="EMBL/GenBank/DDBJ databases">
        <authorList>
            <person name="Chen C."/>
            <person name="Kittichotirat W."/>
            <person name="Asikainen S."/>
            <person name="Bumgarner R."/>
        </authorList>
    </citation>
    <scope>NUCLEOTIDE SEQUENCE [LARGE SCALE GENOMIC DNA]</scope>
    <source>
        <strain evidence="15 16">SC1083</strain>
    </source>
</reference>
<comment type="catalytic activity">
    <reaction evidence="11 12 13">
        <text>O-phospho-L-serine + 2-oxoglutarate = 3-phosphooxypyruvate + L-glutamate</text>
        <dbReference type="Rhea" id="RHEA:14329"/>
        <dbReference type="ChEBI" id="CHEBI:16810"/>
        <dbReference type="ChEBI" id="CHEBI:18110"/>
        <dbReference type="ChEBI" id="CHEBI:29985"/>
        <dbReference type="ChEBI" id="CHEBI:57524"/>
        <dbReference type="EC" id="2.6.1.52"/>
    </reaction>
</comment>
<keyword evidence="12" id="KW-0963">Cytoplasm</keyword>
<dbReference type="AlphaFoldDB" id="G4A986"/>
<evidence type="ECO:0000256" key="2">
    <source>
        <dbReference type="ARBA" id="ARBA00005099"/>
    </source>
</evidence>
<feature type="binding site" evidence="12">
    <location>
        <position position="42"/>
    </location>
    <ligand>
        <name>L-glutamate</name>
        <dbReference type="ChEBI" id="CHEBI:29985"/>
    </ligand>
</feature>
<comment type="function">
    <text evidence="12">Catalyzes the reversible conversion of 3-phosphohydroxypyruvate to phosphoserine and of 3-hydroxy-2-oxo-4-phosphonooxybutanoate to phosphohydroxythreonine.</text>
</comment>
<dbReference type="FunFam" id="3.90.1150.10:FF:000006">
    <property type="entry name" value="Phosphoserine aminotransferase"/>
    <property type="match status" value="1"/>
</dbReference>
<comment type="subcellular location">
    <subcellularLocation>
        <location evidence="12">Cytoplasm</location>
    </subcellularLocation>
</comment>
<dbReference type="GO" id="GO:0005737">
    <property type="term" value="C:cytoplasm"/>
    <property type="evidence" value="ECO:0007669"/>
    <property type="project" value="UniProtKB-SubCell"/>
</dbReference>
<dbReference type="GO" id="GO:0004648">
    <property type="term" value="F:O-phospho-L-serine:2-oxoglutarate aminotransferase activity"/>
    <property type="evidence" value="ECO:0007669"/>
    <property type="project" value="UniProtKB-UniRule"/>
</dbReference>
<dbReference type="NCBIfam" id="TIGR01364">
    <property type="entry name" value="serC_1"/>
    <property type="match status" value="1"/>
</dbReference>
<dbReference type="InterPro" id="IPR020578">
    <property type="entry name" value="Aminotrans_V_PyrdxlP_BS"/>
</dbReference>
<comment type="pathway">
    <text evidence="1 12">Cofactor biosynthesis; pyridoxine 5'-phosphate biosynthesis; pyridoxine 5'-phosphate from D-erythrose 4-phosphate: step 3/5.</text>
</comment>
<evidence type="ECO:0000313" key="15">
    <source>
        <dbReference type="EMBL" id="EGY33507.1"/>
    </source>
</evidence>
<dbReference type="GO" id="GO:0008615">
    <property type="term" value="P:pyridoxine biosynthetic process"/>
    <property type="evidence" value="ECO:0007669"/>
    <property type="project" value="UniProtKB-UniRule"/>
</dbReference>
<dbReference type="PANTHER" id="PTHR43247">
    <property type="entry name" value="PHOSPHOSERINE AMINOTRANSFERASE"/>
    <property type="match status" value="1"/>
</dbReference>
<dbReference type="CDD" id="cd00611">
    <property type="entry name" value="PSAT_like"/>
    <property type="match status" value="1"/>
</dbReference>
<protein>
    <recommendedName>
        <fullName evidence="12">Phosphoserine aminotransferase</fullName>
        <ecNumber evidence="12">2.6.1.52</ecNumber>
    </recommendedName>
    <alternativeName>
        <fullName evidence="12">Phosphohydroxythreonine aminotransferase</fullName>
        <shortName evidence="12">PSAT</shortName>
    </alternativeName>
</protein>
<evidence type="ECO:0000256" key="8">
    <source>
        <dbReference type="ARBA" id="ARBA00023096"/>
    </source>
</evidence>
<feature type="domain" description="Aminotransferase class V" evidence="14">
    <location>
        <begin position="4"/>
        <end position="348"/>
    </location>
</feature>
<dbReference type="InterPro" id="IPR000192">
    <property type="entry name" value="Aminotrans_V_dom"/>
</dbReference>
<dbReference type="PATRIC" id="fig|907488.3.peg.1360"/>
<dbReference type="PANTHER" id="PTHR43247:SF1">
    <property type="entry name" value="PHOSPHOSERINE AMINOTRANSFERASE"/>
    <property type="match status" value="1"/>
</dbReference>
<evidence type="ECO:0000256" key="4">
    <source>
        <dbReference type="ARBA" id="ARBA00022576"/>
    </source>
</evidence>
<evidence type="ECO:0000313" key="16">
    <source>
        <dbReference type="Proteomes" id="UP000005508"/>
    </source>
</evidence>
<dbReference type="RefSeq" id="WP_005558018.1">
    <property type="nucleotide sequence ID" value="NZ_AEJM01000025.1"/>
</dbReference>
<comment type="cofactor">
    <cofactor evidence="12">
        <name>pyridoxal 5'-phosphate</name>
        <dbReference type="ChEBI" id="CHEBI:597326"/>
    </cofactor>
    <text evidence="12">Binds 1 pyridoxal phosphate per subunit.</text>
</comment>
<keyword evidence="7 12" id="KW-0663">Pyridoxal phosphate</keyword>
<evidence type="ECO:0000256" key="13">
    <source>
        <dbReference type="RuleBase" id="RU004505"/>
    </source>
</evidence>
<evidence type="ECO:0000256" key="10">
    <source>
        <dbReference type="ARBA" id="ARBA00047630"/>
    </source>
</evidence>
<dbReference type="PROSITE" id="PS00595">
    <property type="entry name" value="AA_TRANSFER_CLASS_5"/>
    <property type="match status" value="1"/>
</dbReference>
<dbReference type="Gene3D" id="3.40.640.10">
    <property type="entry name" value="Type I PLP-dependent aspartate aminotransferase-like (Major domain)"/>
    <property type="match status" value="1"/>
</dbReference>
<evidence type="ECO:0000256" key="7">
    <source>
        <dbReference type="ARBA" id="ARBA00022898"/>
    </source>
</evidence>
<dbReference type="InterPro" id="IPR022278">
    <property type="entry name" value="Pser_aminoTfrase"/>
</dbReference>
<feature type="binding site" evidence="12">
    <location>
        <position position="152"/>
    </location>
    <ligand>
        <name>pyridoxal 5'-phosphate</name>
        <dbReference type="ChEBI" id="CHEBI:597326"/>
    </ligand>
</feature>
<dbReference type="InterPro" id="IPR015421">
    <property type="entry name" value="PyrdxlP-dep_Trfase_major"/>
</dbReference>
<feature type="binding site" evidence="12">
    <location>
        <position position="102"/>
    </location>
    <ligand>
        <name>pyridoxal 5'-phosphate</name>
        <dbReference type="ChEBI" id="CHEBI:597326"/>
    </ligand>
</feature>
<dbReference type="SUPFAM" id="SSF53383">
    <property type="entry name" value="PLP-dependent transferases"/>
    <property type="match status" value="1"/>
</dbReference>
<dbReference type="FunFam" id="3.40.640.10:FF:000010">
    <property type="entry name" value="Phosphoserine aminotransferase"/>
    <property type="match status" value="1"/>
</dbReference>
<gene>
    <name evidence="12" type="primary">serC</name>
    <name evidence="15" type="ORF">SC1083_1396</name>
</gene>
<dbReference type="InterPro" id="IPR015422">
    <property type="entry name" value="PyrdxlP-dep_Trfase_small"/>
</dbReference>
<evidence type="ECO:0000256" key="3">
    <source>
        <dbReference type="ARBA" id="ARBA00006904"/>
    </source>
</evidence>
<feature type="modified residue" description="N6-(pyridoxal phosphate)lysine" evidence="12">
    <location>
        <position position="196"/>
    </location>
</feature>
<dbReference type="Pfam" id="PF00266">
    <property type="entry name" value="Aminotran_5"/>
    <property type="match status" value="1"/>
</dbReference>
<keyword evidence="4 12" id="KW-0032">Aminotransferase</keyword>
<feature type="binding site" evidence="12">
    <location>
        <position position="195"/>
    </location>
    <ligand>
        <name>pyridoxal 5'-phosphate</name>
        <dbReference type="ChEBI" id="CHEBI:597326"/>
    </ligand>
</feature>
<evidence type="ECO:0000256" key="12">
    <source>
        <dbReference type="HAMAP-Rule" id="MF_00160"/>
    </source>
</evidence>
<evidence type="ECO:0000256" key="6">
    <source>
        <dbReference type="ARBA" id="ARBA00022679"/>
    </source>
</evidence>
<dbReference type="UniPathway" id="UPA00244">
    <property type="reaction ID" value="UER00311"/>
</dbReference>
<comment type="pathway">
    <text evidence="2 12 13">Amino-acid biosynthesis; L-serine biosynthesis; L-serine from 3-phospho-D-glycerate: step 2/3.</text>
</comment>
<dbReference type="EMBL" id="AEJM01000025">
    <property type="protein sequence ID" value="EGY33507.1"/>
    <property type="molecule type" value="Genomic_DNA"/>
</dbReference>
<comment type="caution">
    <text evidence="12">Lacks conserved residue(s) required for the propagation of feature annotation.</text>
</comment>
<dbReference type="EC" id="2.6.1.52" evidence="12"/>
<dbReference type="Proteomes" id="UP000005508">
    <property type="component" value="Unassembled WGS sequence"/>
</dbReference>
<dbReference type="InterPro" id="IPR015424">
    <property type="entry name" value="PyrdxlP-dep_Trfase"/>
</dbReference>
<name>G4A986_AGGAC</name>
<dbReference type="GO" id="GO:0030170">
    <property type="term" value="F:pyridoxal phosphate binding"/>
    <property type="evidence" value="ECO:0007669"/>
    <property type="project" value="UniProtKB-UniRule"/>
</dbReference>
<dbReference type="HAMAP" id="MF_00160">
    <property type="entry name" value="SerC_aminotrans_5"/>
    <property type="match status" value="1"/>
</dbReference>
<evidence type="ECO:0000256" key="11">
    <source>
        <dbReference type="ARBA" id="ARBA00049007"/>
    </source>
</evidence>
<comment type="subunit">
    <text evidence="12">Homodimer.</text>
</comment>
<comment type="similarity">
    <text evidence="3 12">Belongs to the class-V pyridoxal-phosphate-dependent aminotransferase family. SerC subfamily.</text>
</comment>
<proteinExistence type="inferred from homology"/>
<feature type="binding site" evidence="12">
    <location>
        <position position="172"/>
    </location>
    <ligand>
        <name>pyridoxal 5'-phosphate</name>
        <dbReference type="ChEBI" id="CHEBI:597326"/>
    </ligand>
</feature>